<dbReference type="Proteomes" id="UP000826661">
    <property type="component" value="Chromosome I"/>
</dbReference>
<evidence type="ECO:0000313" key="2">
    <source>
        <dbReference type="EMBL" id="QYS92971.1"/>
    </source>
</evidence>
<proteinExistence type="predicted"/>
<keyword evidence="3" id="KW-1185">Reference proteome</keyword>
<dbReference type="AlphaFoldDB" id="A0A8G0P9E4"/>
<evidence type="ECO:0000256" key="1">
    <source>
        <dbReference type="SAM" id="MobiDB-lite"/>
    </source>
</evidence>
<feature type="compositionally biased region" description="Basic and acidic residues" evidence="1">
    <location>
        <begin position="48"/>
        <end position="71"/>
    </location>
</feature>
<name>A0A8G0P9E4_9HYPO</name>
<dbReference type="EMBL" id="CP075864">
    <property type="protein sequence ID" value="QYS92971.1"/>
    <property type="molecule type" value="Genomic_DNA"/>
</dbReference>
<accession>A0A8G0P9E4</accession>
<reference evidence="2 3" key="1">
    <citation type="journal article" date="2021" name="BMC Genomics">
        <title>Telomere-to-telomere genome assembly of asparaginase-producing Trichoderma simmonsii.</title>
        <authorList>
            <person name="Chung D."/>
            <person name="Kwon Y.M."/>
            <person name="Yang Y."/>
        </authorList>
    </citation>
    <scope>NUCLEOTIDE SEQUENCE [LARGE SCALE GENOMIC DNA]</scope>
    <source>
        <strain evidence="2 3">GH-Sj1</strain>
    </source>
</reference>
<organism evidence="2 3">
    <name type="scientific">Trichoderma simmonsii</name>
    <dbReference type="NCBI Taxonomy" id="1491479"/>
    <lineage>
        <taxon>Eukaryota</taxon>
        <taxon>Fungi</taxon>
        <taxon>Dikarya</taxon>
        <taxon>Ascomycota</taxon>
        <taxon>Pezizomycotina</taxon>
        <taxon>Sordariomycetes</taxon>
        <taxon>Hypocreomycetidae</taxon>
        <taxon>Hypocreales</taxon>
        <taxon>Hypocreaceae</taxon>
        <taxon>Trichoderma</taxon>
    </lineage>
</organism>
<feature type="region of interest" description="Disordered" evidence="1">
    <location>
        <begin position="40"/>
        <end position="71"/>
    </location>
</feature>
<protein>
    <submittedName>
        <fullName evidence="2">Uncharacterized protein</fullName>
    </submittedName>
</protein>
<gene>
    <name evidence="2" type="ORF">H0G86_000363</name>
</gene>
<evidence type="ECO:0000313" key="3">
    <source>
        <dbReference type="Proteomes" id="UP000826661"/>
    </source>
</evidence>
<sequence length="110" mass="12496">MFWYFHEYEAANRDSIKVRKPTEGAQWEQDAKDVVKVDATPSEGHGVLQRERPGRTSARDAADRPARPKVDKKATDILIQMPNGLVISGEHARRSHVPEAFFPRDELMLA</sequence>